<keyword evidence="1" id="KW-0805">Transcription regulation</keyword>
<dbReference type="Pfam" id="PF17754">
    <property type="entry name" value="TetR_C_14"/>
    <property type="match status" value="1"/>
</dbReference>
<evidence type="ECO:0000256" key="1">
    <source>
        <dbReference type="ARBA" id="ARBA00023015"/>
    </source>
</evidence>
<organism evidence="4 5">
    <name type="scientific">Rhodococcus erythropolis</name>
    <name type="common">Arthrobacter picolinophilus</name>
    <dbReference type="NCBI Taxonomy" id="1833"/>
    <lineage>
        <taxon>Bacteria</taxon>
        <taxon>Bacillati</taxon>
        <taxon>Actinomycetota</taxon>
        <taxon>Actinomycetes</taxon>
        <taxon>Mycobacteriales</taxon>
        <taxon>Nocardiaceae</taxon>
        <taxon>Rhodococcus</taxon>
        <taxon>Rhodococcus erythropolis group</taxon>
    </lineage>
</organism>
<gene>
    <name evidence="4" type="ORF">BS297_09210</name>
</gene>
<dbReference type="SUPFAM" id="SSF46689">
    <property type="entry name" value="Homeodomain-like"/>
    <property type="match status" value="1"/>
</dbReference>
<dbReference type="EMBL" id="MRBO01000299">
    <property type="protein sequence ID" value="KAB2585668.1"/>
    <property type="molecule type" value="Genomic_DNA"/>
</dbReference>
<dbReference type="RefSeq" id="WP_019746492.1">
    <property type="nucleotide sequence ID" value="NZ_BHXB01000001.1"/>
</dbReference>
<dbReference type="GO" id="GO:0003700">
    <property type="term" value="F:DNA-binding transcription factor activity"/>
    <property type="evidence" value="ECO:0007669"/>
    <property type="project" value="TreeGrafter"/>
</dbReference>
<dbReference type="GO" id="GO:0000976">
    <property type="term" value="F:transcription cis-regulatory region binding"/>
    <property type="evidence" value="ECO:0007669"/>
    <property type="project" value="TreeGrafter"/>
</dbReference>
<dbReference type="Proteomes" id="UP000325576">
    <property type="component" value="Unassembled WGS sequence"/>
</dbReference>
<dbReference type="InterPro" id="IPR050109">
    <property type="entry name" value="HTH-type_TetR-like_transc_reg"/>
</dbReference>
<evidence type="ECO:0000256" key="2">
    <source>
        <dbReference type="ARBA" id="ARBA00023125"/>
    </source>
</evidence>
<dbReference type="InterPro" id="IPR009057">
    <property type="entry name" value="Homeodomain-like_sf"/>
</dbReference>
<dbReference type="PANTHER" id="PTHR30055">
    <property type="entry name" value="HTH-TYPE TRANSCRIPTIONAL REGULATOR RUTR"/>
    <property type="match status" value="1"/>
</dbReference>
<keyword evidence="2" id="KW-0238">DNA-binding</keyword>
<dbReference type="Gene3D" id="1.10.357.10">
    <property type="entry name" value="Tetracycline Repressor, domain 2"/>
    <property type="match status" value="1"/>
</dbReference>
<name>A0A0C3ACM1_RHOER</name>
<dbReference type="InterPro" id="IPR023772">
    <property type="entry name" value="DNA-bd_HTH_TetR-type_CS"/>
</dbReference>
<reference evidence="4 5" key="1">
    <citation type="journal article" date="2017" name="Poromechanics V (2013)">
        <title>Genomic Characterization of the Arsenic-Tolerant Actinobacterium, &lt;i&gt;Rhodococcus erythropolis&lt;/i&gt; S43.</title>
        <authorList>
            <person name="Retamal-Morales G."/>
            <person name="Mehnert M."/>
            <person name="Schwabe R."/>
            <person name="Tischler D."/>
            <person name="Schloemann M."/>
            <person name="Levican G.J."/>
        </authorList>
    </citation>
    <scope>NUCLEOTIDE SEQUENCE [LARGE SCALE GENOMIC DNA]</scope>
    <source>
        <strain evidence="4 5">S43</strain>
    </source>
</reference>
<dbReference type="PROSITE" id="PS50977">
    <property type="entry name" value="HTH_TETR_2"/>
    <property type="match status" value="1"/>
</dbReference>
<dbReference type="Pfam" id="PF00440">
    <property type="entry name" value="TetR_N"/>
    <property type="match status" value="1"/>
</dbReference>
<comment type="caution">
    <text evidence="4">The sequence shown here is derived from an EMBL/GenBank/DDBJ whole genome shotgun (WGS) entry which is preliminary data.</text>
</comment>
<dbReference type="InterPro" id="IPR041347">
    <property type="entry name" value="MftR_C"/>
</dbReference>
<proteinExistence type="predicted"/>
<dbReference type="Gene3D" id="1.10.10.60">
    <property type="entry name" value="Homeodomain-like"/>
    <property type="match status" value="1"/>
</dbReference>
<accession>A0A0C3ACM1</accession>
<protein>
    <submittedName>
        <fullName evidence="4">TetR family transcriptional regulator</fullName>
    </submittedName>
</protein>
<dbReference type="PROSITE" id="PS01081">
    <property type="entry name" value="HTH_TETR_1"/>
    <property type="match status" value="1"/>
</dbReference>
<dbReference type="AlphaFoldDB" id="A0A0C3ACM1"/>
<dbReference type="PANTHER" id="PTHR30055:SF238">
    <property type="entry name" value="MYCOFACTOCIN BIOSYNTHESIS TRANSCRIPTIONAL REGULATOR MFTR-RELATED"/>
    <property type="match status" value="1"/>
</dbReference>
<evidence type="ECO:0000313" key="5">
    <source>
        <dbReference type="Proteomes" id="UP000325576"/>
    </source>
</evidence>
<sequence>MIIEQGLRDRKKAATRAALSGAAARLARALGIECVTADAIASEAGVSTRTFHNYFSSKEEAVLASFEESVNLWIEALASRPADEPILDVLEELVVEIVNDSGPSGSEKASIWLLSDSSPALYRDAADMHQRINRAVVQALAERTGTDAEKDLYPTLLLGAVGGAAKSVIDVWTGGKSEASSPEELVHDAFRQIRAGFPAPPPAPEMSRP</sequence>
<keyword evidence="3" id="KW-0804">Transcription</keyword>
<evidence type="ECO:0000256" key="3">
    <source>
        <dbReference type="ARBA" id="ARBA00023163"/>
    </source>
</evidence>
<dbReference type="InterPro" id="IPR001647">
    <property type="entry name" value="HTH_TetR"/>
</dbReference>
<evidence type="ECO:0000313" key="4">
    <source>
        <dbReference type="EMBL" id="KAB2585668.1"/>
    </source>
</evidence>